<sequence length="308" mass="35656">MECSIATDWTINESCLRKIGQSDYIQHKFIESTIPETEFTLQIYPNGNDSFGNGVYFYLLVKKLNKIFVKFTITIPSAKISKTIAASNSKKFGGFLCSRSIFFNPKYNFLMNGNFYIQLCGTLKNVGKKRKDPFENLQASFRNVTEFVIEVHESSDNLPLKTVHQIVLKKYLDIFENFFFEGENDRSKFKIEGFSYNIVMKAIEFCYNSSIQNVINENEALSLLKFADVYRLQSLKEEMEYYFFDKITPQNVCFYANISVDSNAVNLRSHCMNILIKCIKESIAVKDSETLKDSFKNELLQKCFCISL</sequence>
<dbReference type="Pfam" id="PF00651">
    <property type="entry name" value="BTB"/>
    <property type="match status" value="1"/>
</dbReference>
<evidence type="ECO:0000313" key="3">
    <source>
        <dbReference type="WBParaSite" id="PDA_v2.g17305.t1"/>
    </source>
</evidence>
<dbReference type="SUPFAM" id="SSF54695">
    <property type="entry name" value="POZ domain"/>
    <property type="match status" value="1"/>
</dbReference>
<dbReference type="InterPro" id="IPR000210">
    <property type="entry name" value="BTB/POZ_dom"/>
</dbReference>
<dbReference type="Proteomes" id="UP000887578">
    <property type="component" value="Unplaced"/>
</dbReference>
<name>A0A914PMX0_9BILA</name>
<evidence type="ECO:0000313" key="2">
    <source>
        <dbReference type="Proteomes" id="UP000887578"/>
    </source>
</evidence>
<feature type="domain" description="BTB" evidence="1">
    <location>
        <begin position="163"/>
        <end position="242"/>
    </location>
</feature>
<reference evidence="3" key="1">
    <citation type="submission" date="2022-11" db="UniProtKB">
        <authorList>
            <consortium name="WormBaseParasite"/>
        </authorList>
    </citation>
    <scope>IDENTIFICATION</scope>
</reference>
<dbReference type="InterPro" id="IPR011333">
    <property type="entry name" value="SKP1/BTB/POZ_sf"/>
</dbReference>
<dbReference type="SUPFAM" id="SSF49599">
    <property type="entry name" value="TRAF domain-like"/>
    <property type="match status" value="1"/>
</dbReference>
<dbReference type="WBParaSite" id="PDA_v2.g17305.t1">
    <property type="protein sequence ID" value="PDA_v2.g17305.t1"/>
    <property type="gene ID" value="PDA_v2.g17305"/>
</dbReference>
<accession>A0A914PMX0</accession>
<proteinExistence type="predicted"/>
<evidence type="ECO:0000259" key="1">
    <source>
        <dbReference type="Pfam" id="PF00651"/>
    </source>
</evidence>
<protein>
    <submittedName>
        <fullName evidence="3">BTB domain-containing protein</fullName>
    </submittedName>
</protein>
<keyword evidence="2" id="KW-1185">Reference proteome</keyword>
<dbReference type="Gene3D" id="3.30.710.10">
    <property type="entry name" value="Potassium Channel Kv1.1, Chain A"/>
    <property type="match status" value="1"/>
</dbReference>
<dbReference type="AlphaFoldDB" id="A0A914PMX0"/>
<organism evidence="2 3">
    <name type="scientific">Panagrolaimus davidi</name>
    <dbReference type="NCBI Taxonomy" id="227884"/>
    <lineage>
        <taxon>Eukaryota</taxon>
        <taxon>Metazoa</taxon>
        <taxon>Ecdysozoa</taxon>
        <taxon>Nematoda</taxon>
        <taxon>Chromadorea</taxon>
        <taxon>Rhabditida</taxon>
        <taxon>Tylenchina</taxon>
        <taxon>Panagrolaimomorpha</taxon>
        <taxon>Panagrolaimoidea</taxon>
        <taxon>Panagrolaimidae</taxon>
        <taxon>Panagrolaimus</taxon>
    </lineage>
</organism>